<dbReference type="EMBL" id="PKSM01000303">
    <property type="protein sequence ID" value="POV98300.1"/>
    <property type="molecule type" value="Genomic_DNA"/>
</dbReference>
<dbReference type="AlphaFoldDB" id="A0A2S4UM03"/>
<name>A0A2S4UM03_9BASI</name>
<feature type="non-terminal residue" evidence="2">
    <location>
        <position position="1"/>
    </location>
</feature>
<keyword evidence="3" id="KW-1185">Reference proteome</keyword>
<feature type="non-terminal residue" evidence="2">
    <location>
        <position position="131"/>
    </location>
</feature>
<dbReference type="VEuPathDB" id="FungiDB:PSTT_00420"/>
<sequence length="131" mass="14946">DNQSVSSHQYQPPQPQLQYINPNPYNPGLTGAAPHFLEAKISLPVYDPTPFGRKPIRKAAQVDGALGSDIAIQVMFFMKGETLVKEVQEMAQEDYDWEKIKERLVQRWGKMLPLLKYKRTDLDKILSTTSN</sequence>
<evidence type="ECO:0000313" key="3">
    <source>
        <dbReference type="Proteomes" id="UP000238274"/>
    </source>
</evidence>
<gene>
    <name evidence="2" type="ORF">PSHT_14086</name>
</gene>
<protein>
    <submittedName>
        <fullName evidence="2">Uncharacterized protein</fullName>
    </submittedName>
</protein>
<evidence type="ECO:0000313" key="2">
    <source>
        <dbReference type="EMBL" id="POV98300.1"/>
    </source>
</evidence>
<organism evidence="2 3">
    <name type="scientific">Puccinia striiformis</name>
    <dbReference type="NCBI Taxonomy" id="27350"/>
    <lineage>
        <taxon>Eukaryota</taxon>
        <taxon>Fungi</taxon>
        <taxon>Dikarya</taxon>
        <taxon>Basidiomycota</taxon>
        <taxon>Pucciniomycotina</taxon>
        <taxon>Pucciniomycetes</taxon>
        <taxon>Pucciniales</taxon>
        <taxon>Pucciniaceae</taxon>
        <taxon>Puccinia</taxon>
    </lineage>
</organism>
<proteinExistence type="predicted"/>
<reference evidence="2 3" key="1">
    <citation type="submission" date="2017-12" db="EMBL/GenBank/DDBJ databases">
        <title>Gene loss provides genomic basis for host adaptation in cereal stripe rust fungi.</title>
        <authorList>
            <person name="Xia C."/>
        </authorList>
    </citation>
    <scope>NUCLEOTIDE SEQUENCE [LARGE SCALE GENOMIC DNA]</scope>
    <source>
        <strain evidence="2 3">93TX-2</strain>
    </source>
</reference>
<dbReference type="Proteomes" id="UP000238274">
    <property type="component" value="Unassembled WGS sequence"/>
</dbReference>
<dbReference type="OrthoDB" id="2506278at2759"/>
<reference evidence="3" key="3">
    <citation type="journal article" date="2018" name="Mol. Plant Microbe Interact.">
        <title>Genome sequence resources for the wheat stripe rust pathogen (Puccinia striiformis f. sp. tritici) and the barley stripe rust pathogen (Puccinia striiformis f. sp. hordei).</title>
        <authorList>
            <person name="Xia C."/>
            <person name="Wang M."/>
            <person name="Yin C."/>
            <person name="Cornejo O.E."/>
            <person name="Hulbert S.H."/>
            <person name="Chen X."/>
        </authorList>
    </citation>
    <scope>NUCLEOTIDE SEQUENCE [LARGE SCALE GENOMIC DNA]</scope>
    <source>
        <strain evidence="3">93TX-2</strain>
    </source>
</reference>
<dbReference type="VEuPathDB" id="FungiDB:PSHT_14086"/>
<accession>A0A2S4UM03</accession>
<evidence type="ECO:0000256" key="1">
    <source>
        <dbReference type="SAM" id="MobiDB-lite"/>
    </source>
</evidence>
<comment type="caution">
    <text evidence="2">The sequence shown here is derived from an EMBL/GenBank/DDBJ whole genome shotgun (WGS) entry which is preliminary data.</text>
</comment>
<feature type="region of interest" description="Disordered" evidence="1">
    <location>
        <begin position="1"/>
        <end position="24"/>
    </location>
</feature>
<reference evidence="3" key="2">
    <citation type="journal article" date="2018" name="BMC Genomics">
        <title>Genomic insights into host adaptation between the wheat stripe rust pathogen (Puccinia striiformis f. sp. tritici) and the barley stripe rust pathogen (Puccinia striiformis f. sp. hordei).</title>
        <authorList>
            <person name="Xia C."/>
            <person name="Wang M."/>
            <person name="Yin C."/>
            <person name="Cornejo O.E."/>
            <person name="Hulbert S.H."/>
            <person name="Chen X."/>
        </authorList>
    </citation>
    <scope>NUCLEOTIDE SEQUENCE [LARGE SCALE GENOMIC DNA]</scope>
    <source>
        <strain evidence="3">93TX-2</strain>
    </source>
</reference>